<proteinExistence type="predicted"/>
<comment type="subcellular location">
    <subcellularLocation>
        <location evidence="1">Membrane</location>
        <topology evidence="1">Multi-pass membrane protein</topology>
    </subcellularLocation>
</comment>
<sequence>MQNTLNLTKSQKIFVAELVGTFGLLVSATGSIVYDGSLGGVLGISFISAMHFIGIFLVIILFGKYSMAHFNPAVTIGFFIAKYITAKQIILYVSAQAIGAFLGTLFVKYVFGDYARLGLNSPNYTYPVGFFFGIEIIATIFLMGAIFLATNIKKLSPAFVSAIIAGTVSLDVFFLGSISGASMNPIRSLTPAVFTGVLNDLWIYWSAPFIGASIVGIIYKKRFAK</sequence>
<keyword evidence="4 6" id="KW-1133">Transmembrane helix</keyword>
<feature type="transmembrane region" description="Helical" evidence="6">
    <location>
        <begin position="201"/>
        <end position="219"/>
    </location>
</feature>
<name>A0A3G1B2A2_9ARCH</name>
<dbReference type="InterPro" id="IPR000425">
    <property type="entry name" value="MIP"/>
</dbReference>
<feature type="transmembrane region" description="Helical" evidence="6">
    <location>
        <begin position="159"/>
        <end position="181"/>
    </location>
</feature>
<dbReference type="AlphaFoldDB" id="A0A3G1B2A2"/>
<accession>A0A3G1B2A2</accession>
<feature type="transmembrane region" description="Helical" evidence="6">
    <location>
        <begin position="40"/>
        <end position="62"/>
    </location>
</feature>
<evidence type="ECO:0000313" key="8">
    <source>
        <dbReference type="Proteomes" id="UP000266745"/>
    </source>
</evidence>
<keyword evidence="8" id="KW-1185">Reference proteome</keyword>
<evidence type="ECO:0000256" key="5">
    <source>
        <dbReference type="ARBA" id="ARBA00023136"/>
    </source>
</evidence>
<dbReference type="PRINTS" id="PR00783">
    <property type="entry name" value="MINTRINSICP"/>
</dbReference>
<keyword evidence="5 6" id="KW-0472">Membrane</keyword>
<feature type="transmembrane region" description="Helical" evidence="6">
    <location>
        <begin position="131"/>
        <end position="152"/>
    </location>
</feature>
<protein>
    <submittedName>
        <fullName evidence="7">Major intrinsic protein</fullName>
    </submittedName>
</protein>
<keyword evidence="3 6" id="KW-0812">Transmembrane</keyword>
<evidence type="ECO:0000256" key="2">
    <source>
        <dbReference type="ARBA" id="ARBA00022448"/>
    </source>
</evidence>
<dbReference type="GeneID" id="24874433"/>
<dbReference type="Pfam" id="PF00230">
    <property type="entry name" value="MIP"/>
    <property type="match status" value="1"/>
</dbReference>
<reference evidence="7 8" key="1">
    <citation type="journal article" date="2016" name="Sci. Rep.">
        <title>A novel ammonia-oxidizing archaeon from wastewater treatment plant: Its enrichment, physiological and genomic characteristics.</title>
        <authorList>
            <person name="Li Y."/>
            <person name="Ding K."/>
            <person name="Wen X."/>
            <person name="Zhang B."/>
            <person name="Shen B."/>
            <person name="Yang Y."/>
        </authorList>
    </citation>
    <scope>NUCLEOTIDE SEQUENCE [LARGE SCALE GENOMIC DNA]</scope>
    <source>
        <strain evidence="7 8">SAT1</strain>
    </source>
</reference>
<dbReference type="OrthoDB" id="36050at2157"/>
<dbReference type="STRING" id="1603555.SU86_007665"/>
<dbReference type="EMBL" id="CP011097">
    <property type="protein sequence ID" value="AJZ76259.1"/>
    <property type="molecule type" value="Genomic_DNA"/>
</dbReference>
<dbReference type="Gene3D" id="1.20.1080.10">
    <property type="entry name" value="Glycerol uptake facilitator protein"/>
    <property type="match status" value="1"/>
</dbReference>
<dbReference type="SUPFAM" id="SSF81338">
    <property type="entry name" value="Aquaporin-like"/>
    <property type="match status" value="1"/>
</dbReference>
<dbReference type="InterPro" id="IPR034294">
    <property type="entry name" value="Aquaporin_transptr"/>
</dbReference>
<dbReference type="InterPro" id="IPR022357">
    <property type="entry name" value="MIP_CS"/>
</dbReference>
<dbReference type="PANTHER" id="PTHR45724">
    <property type="entry name" value="AQUAPORIN NIP2-1"/>
    <property type="match status" value="1"/>
</dbReference>
<evidence type="ECO:0000313" key="7">
    <source>
        <dbReference type="EMBL" id="AJZ76259.1"/>
    </source>
</evidence>
<feature type="transmembrane region" description="Helical" evidence="6">
    <location>
        <begin position="89"/>
        <end position="111"/>
    </location>
</feature>
<evidence type="ECO:0000256" key="6">
    <source>
        <dbReference type="SAM" id="Phobius"/>
    </source>
</evidence>
<dbReference type="PANTHER" id="PTHR45724:SF13">
    <property type="entry name" value="AQUAPORIN NIP1-1-RELATED"/>
    <property type="match status" value="1"/>
</dbReference>
<organism evidence="7 8">
    <name type="scientific">Candidatus Nitrosotenuis cloacae</name>
    <dbReference type="NCBI Taxonomy" id="1603555"/>
    <lineage>
        <taxon>Archaea</taxon>
        <taxon>Nitrososphaerota</taxon>
        <taxon>Candidatus Nitrosotenuis</taxon>
    </lineage>
</organism>
<dbReference type="PROSITE" id="PS00221">
    <property type="entry name" value="MIP"/>
    <property type="match status" value="1"/>
</dbReference>
<gene>
    <name evidence="7" type="ORF">SU86_007665</name>
</gene>
<evidence type="ECO:0000256" key="1">
    <source>
        <dbReference type="ARBA" id="ARBA00004141"/>
    </source>
</evidence>
<dbReference type="GO" id="GO:0015267">
    <property type="term" value="F:channel activity"/>
    <property type="evidence" value="ECO:0007669"/>
    <property type="project" value="InterPro"/>
</dbReference>
<dbReference type="Proteomes" id="UP000266745">
    <property type="component" value="Chromosome"/>
</dbReference>
<dbReference type="RefSeq" id="WP_048186948.1">
    <property type="nucleotide sequence ID" value="NZ_CP011097.1"/>
</dbReference>
<evidence type="ECO:0000256" key="3">
    <source>
        <dbReference type="ARBA" id="ARBA00022692"/>
    </source>
</evidence>
<evidence type="ECO:0000256" key="4">
    <source>
        <dbReference type="ARBA" id="ARBA00022989"/>
    </source>
</evidence>
<dbReference type="InterPro" id="IPR023271">
    <property type="entry name" value="Aquaporin-like"/>
</dbReference>
<keyword evidence="2" id="KW-0813">Transport</keyword>
<dbReference type="KEGG" id="tah:SU86_007665"/>
<feature type="transmembrane region" description="Helical" evidence="6">
    <location>
        <begin position="12"/>
        <end position="34"/>
    </location>
</feature>
<dbReference type="GO" id="GO:0016020">
    <property type="term" value="C:membrane"/>
    <property type="evidence" value="ECO:0007669"/>
    <property type="project" value="UniProtKB-SubCell"/>
</dbReference>